<dbReference type="AlphaFoldDB" id="X1GSW4"/>
<protein>
    <submittedName>
        <fullName evidence="1">Uncharacterized protein</fullName>
    </submittedName>
</protein>
<sequence length="84" mass="9278">MTTHQATQQGDVPTDPVLYRLYLMGGFNADEQASIVETARGLWNCSALDLGRWIVGCRLKHVSIEQLAEISKRLGHLLDNSPGI</sequence>
<evidence type="ECO:0000313" key="1">
    <source>
        <dbReference type="EMBL" id="GAH36098.1"/>
    </source>
</evidence>
<proteinExistence type="predicted"/>
<dbReference type="EMBL" id="BARU01005419">
    <property type="protein sequence ID" value="GAH36098.1"/>
    <property type="molecule type" value="Genomic_DNA"/>
</dbReference>
<name>X1GSW4_9ZZZZ</name>
<organism evidence="1">
    <name type="scientific">marine sediment metagenome</name>
    <dbReference type="NCBI Taxonomy" id="412755"/>
    <lineage>
        <taxon>unclassified sequences</taxon>
        <taxon>metagenomes</taxon>
        <taxon>ecological metagenomes</taxon>
    </lineage>
</organism>
<comment type="caution">
    <text evidence="1">The sequence shown here is derived from an EMBL/GenBank/DDBJ whole genome shotgun (WGS) entry which is preliminary data.</text>
</comment>
<accession>X1GSW4</accession>
<gene>
    <name evidence="1" type="ORF">S03H2_10548</name>
</gene>
<reference evidence="1" key="1">
    <citation type="journal article" date="2014" name="Front. Microbiol.">
        <title>High frequency of phylogenetically diverse reductive dehalogenase-homologous genes in deep subseafloor sedimentary metagenomes.</title>
        <authorList>
            <person name="Kawai M."/>
            <person name="Futagami T."/>
            <person name="Toyoda A."/>
            <person name="Takaki Y."/>
            <person name="Nishi S."/>
            <person name="Hori S."/>
            <person name="Arai W."/>
            <person name="Tsubouchi T."/>
            <person name="Morono Y."/>
            <person name="Uchiyama I."/>
            <person name="Ito T."/>
            <person name="Fujiyama A."/>
            <person name="Inagaki F."/>
            <person name="Takami H."/>
        </authorList>
    </citation>
    <scope>NUCLEOTIDE SEQUENCE</scope>
    <source>
        <strain evidence="1">Expedition CK06-06</strain>
    </source>
</reference>